<dbReference type="HOGENOM" id="CLU_1841709_0_0_11"/>
<dbReference type="Proteomes" id="UP000008229">
    <property type="component" value="Chromosome"/>
</dbReference>
<name>D3F9K0_CONWI</name>
<dbReference type="STRING" id="469383.Cwoe_2643"/>
<evidence type="ECO:0000313" key="1">
    <source>
        <dbReference type="EMBL" id="ADB51062.1"/>
    </source>
</evidence>
<evidence type="ECO:0000313" key="2">
    <source>
        <dbReference type="Proteomes" id="UP000008229"/>
    </source>
</evidence>
<organism evidence="1 2">
    <name type="scientific">Conexibacter woesei (strain DSM 14684 / CCUG 47730 / CIP 108061 / JCM 11494 / NBRC 100937 / ID131577)</name>
    <dbReference type="NCBI Taxonomy" id="469383"/>
    <lineage>
        <taxon>Bacteria</taxon>
        <taxon>Bacillati</taxon>
        <taxon>Actinomycetota</taxon>
        <taxon>Thermoleophilia</taxon>
        <taxon>Solirubrobacterales</taxon>
        <taxon>Conexibacteraceae</taxon>
        <taxon>Conexibacter</taxon>
    </lineage>
</organism>
<dbReference type="AlphaFoldDB" id="D3F9K0"/>
<accession>D3F9K0</accession>
<protein>
    <submittedName>
        <fullName evidence="1">Uncharacterized protein</fullName>
    </submittedName>
</protein>
<gene>
    <name evidence="1" type="ordered locus">Cwoe_2643</name>
</gene>
<reference evidence="1 2" key="1">
    <citation type="journal article" date="2010" name="Stand. Genomic Sci.">
        <title>Complete genome sequence of Conexibacter woesei type strain (ID131577).</title>
        <authorList>
            <person name="Pukall R."/>
            <person name="Lapidus A."/>
            <person name="Glavina Del Rio T."/>
            <person name="Copeland A."/>
            <person name="Tice H."/>
            <person name="Cheng J.-F."/>
            <person name="Lucas S."/>
            <person name="Chen F."/>
            <person name="Nolan M."/>
            <person name="Bruce D."/>
            <person name="Goodwin L."/>
            <person name="Pitluck S."/>
            <person name="Mavromatis K."/>
            <person name="Ivanova N."/>
            <person name="Ovchinnikova G."/>
            <person name="Pati A."/>
            <person name="Chen A."/>
            <person name="Palaniappan K."/>
            <person name="Land M."/>
            <person name="Hauser L."/>
            <person name="Chang Y.-J."/>
            <person name="Jeffries C.D."/>
            <person name="Chain P."/>
            <person name="Meincke L."/>
            <person name="Sims D."/>
            <person name="Brettin T."/>
            <person name="Detter J.C."/>
            <person name="Rohde M."/>
            <person name="Goeker M."/>
            <person name="Bristow J."/>
            <person name="Eisen J.A."/>
            <person name="Markowitz V."/>
            <person name="Kyrpides N.C."/>
            <person name="Klenk H.-P."/>
            <person name="Hugenholtz P."/>
        </authorList>
    </citation>
    <scope>NUCLEOTIDE SEQUENCE [LARGE SCALE GENOMIC DNA]</scope>
    <source>
        <strain evidence="2">DSM 14684 / CIP 108061 / JCM 11494 / NBRC 100937 / ID131577</strain>
    </source>
</reference>
<keyword evidence="2" id="KW-1185">Reference proteome</keyword>
<proteinExistence type="predicted"/>
<reference evidence="2" key="2">
    <citation type="submission" date="2010-01" db="EMBL/GenBank/DDBJ databases">
        <title>The complete genome of Conexibacter woesei DSM 14684.</title>
        <authorList>
            <consortium name="US DOE Joint Genome Institute (JGI-PGF)"/>
            <person name="Lucas S."/>
            <person name="Copeland A."/>
            <person name="Lapidus A."/>
            <person name="Glavina del Rio T."/>
            <person name="Dalin E."/>
            <person name="Tice H."/>
            <person name="Bruce D."/>
            <person name="Goodwin L."/>
            <person name="Pitluck S."/>
            <person name="Kyrpides N."/>
            <person name="Mavromatis K."/>
            <person name="Ivanova N."/>
            <person name="Mikhailova N."/>
            <person name="Chertkov O."/>
            <person name="Brettin T."/>
            <person name="Detter J.C."/>
            <person name="Han C."/>
            <person name="Larimer F."/>
            <person name="Land M."/>
            <person name="Hauser L."/>
            <person name="Markowitz V."/>
            <person name="Cheng J.-F."/>
            <person name="Hugenholtz P."/>
            <person name="Woyke T."/>
            <person name="Wu D."/>
            <person name="Pukall R."/>
            <person name="Steenblock K."/>
            <person name="Schneider S."/>
            <person name="Klenk H.-P."/>
            <person name="Eisen J.A."/>
        </authorList>
    </citation>
    <scope>NUCLEOTIDE SEQUENCE [LARGE SCALE GENOMIC DNA]</scope>
    <source>
        <strain evidence="2">DSM 14684 / CIP 108061 / JCM 11494 / NBRC 100937 / ID131577</strain>
    </source>
</reference>
<sequence>MVDRGAPVKILPTAEIAGDEPELPVAELHGWRSLEPTSVRLADSGAETVFVRDDLGIGVVDRGSEHLVVPLTGEVHSGVLKLASSAFAIAADAQLPGHGATLPRMRVPYRCEHGHVRWQWREDENRRCGRACEGTLRRT</sequence>
<dbReference type="KEGG" id="cwo:Cwoe_2643"/>
<dbReference type="EMBL" id="CP001854">
    <property type="protein sequence ID" value="ADB51062.1"/>
    <property type="molecule type" value="Genomic_DNA"/>
</dbReference>